<dbReference type="OrthoDB" id="7282833at2"/>
<proteinExistence type="predicted"/>
<dbReference type="RefSeq" id="WP_149813659.1">
    <property type="nucleotide sequence ID" value="NZ_VUKA01000015.1"/>
</dbReference>
<reference evidence="1 2" key="1">
    <citation type="journal article" date="2015" name="Int. J. Syst. Evol. Microbiol.">
        <title>Roseomonas oryzae sp. nov., isolated from paddy rhizosphere soil.</title>
        <authorList>
            <person name="Ramaprasad E.V."/>
            <person name="Sasikala Ch."/>
            <person name="Ramana Ch.V."/>
        </authorList>
    </citation>
    <scope>NUCLEOTIDE SEQUENCE [LARGE SCALE GENOMIC DNA]</scope>
    <source>
        <strain evidence="1 2">KCTC 42542</strain>
    </source>
</reference>
<organism evidence="1 2">
    <name type="scientific">Teichococcus oryzae</name>
    <dbReference type="NCBI Taxonomy" id="1608942"/>
    <lineage>
        <taxon>Bacteria</taxon>
        <taxon>Pseudomonadati</taxon>
        <taxon>Pseudomonadota</taxon>
        <taxon>Alphaproteobacteria</taxon>
        <taxon>Acetobacterales</taxon>
        <taxon>Roseomonadaceae</taxon>
        <taxon>Roseomonas</taxon>
    </lineage>
</organism>
<name>A0A5B2TDC5_9PROT</name>
<keyword evidence="2" id="KW-1185">Reference proteome</keyword>
<gene>
    <name evidence="1" type="ORF">F0Q34_18085</name>
</gene>
<accession>A0A5B2TDC5</accession>
<dbReference type="AlphaFoldDB" id="A0A5B2TDC5"/>
<dbReference type="EMBL" id="VUKA01000015">
    <property type="protein sequence ID" value="KAA2211790.1"/>
    <property type="molecule type" value="Genomic_DNA"/>
</dbReference>
<protein>
    <submittedName>
        <fullName evidence="1">Uncharacterized protein</fullName>
    </submittedName>
</protein>
<comment type="caution">
    <text evidence="1">The sequence shown here is derived from an EMBL/GenBank/DDBJ whole genome shotgun (WGS) entry which is preliminary data.</text>
</comment>
<evidence type="ECO:0000313" key="1">
    <source>
        <dbReference type="EMBL" id="KAA2211790.1"/>
    </source>
</evidence>
<sequence>MMTLPTESGDQHGTCDEPAVTTRFTERELSAITQECRALPGKWTAFPHVDSEGEVTLLLSPDCWEERDIALLLQRDAGGITVLMSVEDDVTLRGTATSVPAAMAMVWDCACRHTPELADMCWPARA</sequence>
<evidence type="ECO:0000313" key="2">
    <source>
        <dbReference type="Proteomes" id="UP000322110"/>
    </source>
</evidence>
<dbReference type="Proteomes" id="UP000322110">
    <property type="component" value="Unassembled WGS sequence"/>
</dbReference>